<accession>A0A368XZ88</accession>
<proteinExistence type="predicted"/>
<reference evidence="1 2" key="1">
    <citation type="submission" date="2018-07" db="EMBL/GenBank/DDBJ databases">
        <title>Genomic Encyclopedia of Type Strains, Phase IV (KMG-IV): sequencing the most valuable type-strain genomes for metagenomic binning, comparative biology and taxonomic classification.</title>
        <authorList>
            <person name="Goeker M."/>
        </authorList>
    </citation>
    <scope>NUCLEOTIDE SEQUENCE [LARGE SCALE GENOMIC DNA]</scope>
    <source>
        <strain evidence="1 2">DSM 21634</strain>
    </source>
</reference>
<keyword evidence="2" id="KW-1185">Reference proteome</keyword>
<evidence type="ECO:0000313" key="1">
    <source>
        <dbReference type="EMBL" id="RCW72759.1"/>
    </source>
</evidence>
<name>A0A368XZ88_9BURK</name>
<sequence>MRHIVYNAKSELAAFVFEGYRDKDTSLIAYREMPGNWVGRIGRGVESSFRRTRLGLYPDAGTRSQLRGIAATDVVLFFAMENLNNIASVAKYMPARTRHVFLWNPVARIKRDLDHSRRQLDKLKQIVDTVHTFDQHDAATYGLQFTPQPYRHVTASADADIWQAFYFSGVDKGRLGLLLELKAAIAQLGMVPQFHVVADKGKDYAPQLQAHLQARWIPYARNLLESQHAECLVEIVQEHQSGATLRSMEALFLQKKIITNRASAREDAFFDPDRVLVVERVDAAEIGAFMRRPFKPVDPALLAPHEIHAWVRRVAPLSHRAGR</sequence>
<evidence type="ECO:0000313" key="2">
    <source>
        <dbReference type="Proteomes" id="UP000252884"/>
    </source>
</evidence>
<organism evidence="1 2">
    <name type="scientific">Pseudorhodoferax soli</name>
    <dbReference type="NCBI Taxonomy" id="545864"/>
    <lineage>
        <taxon>Bacteria</taxon>
        <taxon>Pseudomonadati</taxon>
        <taxon>Pseudomonadota</taxon>
        <taxon>Betaproteobacteria</taxon>
        <taxon>Burkholderiales</taxon>
        <taxon>Comamonadaceae</taxon>
    </lineage>
</organism>
<dbReference type="OrthoDB" id="3251881at2"/>
<dbReference type="EMBL" id="QPJK01000003">
    <property type="protein sequence ID" value="RCW72759.1"/>
    <property type="molecule type" value="Genomic_DNA"/>
</dbReference>
<dbReference type="RefSeq" id="WP_114468159.1">
    <property type="nucleotide sequence ID" value="NZ_QPJK01000003.1"/>
</dbReference>
<gene>
    <name evidence="1" type="ORF">DES41_103366</name>
</gene>
<dbReference type="AlphaFoldDB" id="A0A368XZ88"/>
<protein>
    <submittedName>
        <fullName evidence="1">Uncharacterized protein</fullName>
    </submittedName>
</protein>
<comment type="caution">
    <text evidence="1">The sequence shown here is derived from an EMBL/GenBank/DDBJ whole genome shotgun (WGS) entry which is preliminary data.</text>
</comment>
<dbReference type="Proteomes" id="UP000252884">
    <property type="component" value="Unassembled WGS sequence"/>
</dbReference>